<evidence type="ECO:0000313" key="3">
    <source>
        <dbReference type="Proteomes" id="UP000280834"/>
    </source>
</evidence>
<gene>
    <name evidence="2" type="ORF">BTMF_LOCUS14416</name>
</gene>
<accession>A0A0R3R8T0</accession>
<sequence>MERPTVMMSSREQMGPKHSPTKLYRLAHGQGGSSLRRDAENDGAGVRRRGVDARQLGFDQFGRFEKNRISNICFFMKLERKPGVLDATQKIHWHASLLQRARKSTKSLCAQQCHFTYAVSLSLNDRKAVGPLEGPRQCLPAKISDDARTARGIRARAEALRLEQERLFHPHGSADRDR</sequence>
<reference evidence="2 3" key="2">
    <citation type="submission" date="2018-11" db="EMBL/GenBank/DDBJ databases">
        <authorList>
            <consortium name="Pathogen Informatics"/>
        </authorList>
    </citation>
    <scope>NUCLEOTIDE SEQUENCE [LARGE SCALE GENOMIC DNA]</scope>
</reference>
<dbReference type="Proteomes" id="UP000280834">
    <property type="component" value="Unassembled WGS sequence"/>
</dbReference>
<dbReference type="EMBL" id="UZAG01021169">
    <property type="protein sequence ID" value="VDO49401.1"/>
    <property type="molecule type" value="Genomic_DNA"/>
</dbReference>
<feature type="region of interest" description="Disordered" evidence="1">
    <location>
        <begin position="1"/>
        <end position="25"/>
    </location>
</feature>
<evidence type="ECO:0000313" key="4">
    <source>
        <dbReference type="WBParaSite" id="BTMF_0001643601-mRNA-1"/>
    </source>
</evidence>
<organism evidence="4">
    <name type="scientific">Brugia timori</name>
    <dbReference type="NCBI Taxonomy" id="42155"/>
    <lineage>
        <taxon>Eukaryota</taxon>
        <taxon>Metazoa</taxon>
        <taxon>Ecdysozoa</taxon>
        <taxon>Nematoda</taxon>
        <taxon>Chromadorea</taxon>
        <taxon>Rhabditida</taxon>
        <taxon>Spirurina</taxon>
        <taxon>Spiruromorpha</taxon>
        <taxon>Filarioidea</taxon>
        <taxon>Onchocercidae</taxon>
        <taxon>Brugia</taxon>
    </lineage>
</organism>
<dbReference type="WBParaSite" id="BTMF_0001643601-mRNA-1">
    <property type="protein sequence ID" value="BTMF_0001643601-mRNA-1"/>
    <property type="gene ID" value="BTMF_0001643601"/>
</dbReference>
<reference evidence="4" key="1">
    <citation type="submission" date="2017-02" db="UniProtKB">
        <authorList>
            <consortium name="WormBaseParasite"/>
        </authorList>
    </citation>
    <scope>IDENTIFICATION</scope>
</reference>
<keyword evidence="3" id="KW-1185">Reference proteome</keyword>
<name>A0A0R3R8T0_9BILA</name>
<proteinExistence type="predicted"/>
<protein>
    <submittedName>
        <fullName evidence="2 4">Uncharacterized protein</fullName>
    </submittedName>
</protein>
<evidence type="ECO:0000313" key="2">
    <source>
        <dbReference type="EMBL" id="VDO49401.1"/>
    </source>
</evidence>
<evidence type="ECO:0000256" key="1">
    <source>
        <dbReference type="SAM" id="MobiDB-lite"/>
    </source>
</evidence>
<dbReference type="AlphaFoldDB" id="A0A0R3R8T0"/>